<dbReference type="PIRSF" id="PIRSF008546">
    <property type="entry name" value="UCP008546"/>
    <property type="match status" value="1"/>
</dbReference>
<dbReference type="EMBL" id="JALHBS010000032">
    <property type="protein sequence ID" value="MCP3054628.1"/>
    <property type="molecule type" value="Genomic_DNA"/>
</dbReference>
<reference evidence="1" key="1">
    <citation type="submission" date="2022-03" db="EMBL/GenBank/DDBJ databases">
        <title>Aurantimonas Liuensis sp. Nov., isolated from the hadal seawater of the Mariana Trench.</title>
        <authorList>
            <person name="Liu R."/>
        </authorList>
    </citation>
    <scope>NUCLEOTIDE SEQUENCE</scope>
    <source>
        <strain evidence="1">LRZ36</strain>
    </source>
</reference>
<dbReference type="AlphaFoldDB" id="A0A9X2H6D0"/>
<evidence type="ECO:0000313" key="1">
    <source>
        <dbReference type="EMBL" id="MCP3054628.1"/>
    </source>
</evidence>
<gene>
    <name evidence="1" type="ORF">MJ956_05645</name>
</gene>
<accession>A0A9X2H6D0</accession>
<sequence length="148" mass="16515">MENADTFNLERFVKAQAPVFDAVVDELGAGQKRGHWMWFVFPQLRGLGRSSMAEFFGISTLDEARAYLAHPLLGPRLVLCTQKVLAVRDRSIRDIFGSPDDMKFCSSMTLFAKAAAPEENPFAQAIERRCDGRMDAMTLTRLDAAAEP</sequence>
<proteinExistence type="predicted"/>
<dbReference type="InterPro" id="IPR014937">
    <property type="entry name" value="DUF1810"/>
</dbReference>
<dbReference type="Pfam" id="PF08837">
    <property type="entry name" value="DUF1810"/>
    <property type="match status" value="1"/>
</dbReference>
<evidence type="ECO:0000313" key="2">
    <source>
        <dbReference type="Proteomes" id="UP001155220"/>
    </source>
</evidence>
<dbReference type="Gene3D" id="1.25.40.380">
    <property type="entry name" value="Protein of unknown function DUF1810"/>
    <property type="match status" value="1"/>
</dbReference>
<comment type="caution">
    <text evidence="1">The sequence shown here is derived from an EMBL/GenBank/DDBJ whole genome shotgun (WGS) entry which is preliminary data.</text>
</comment>
<keyword evidence="2" id="KW-1185">Reference proteome</keyword>
<dbReference type="InterPro" id="IPR036287">
    <property type="entry name" value="Rv1873-like_sf"/>
</dbReference>
<dbReference type="SUPFAM" id="SSF140736">
    <property type="entry name" value="Rv1873-like"/>
    <property type="match status" value="1"/>
</dbReference>
<protein>
    <submittedName>
        <fullName evidence="1">DUF1810 domain-containing protein</fullName>
    </submittedName>
</protein>
<dbReference type="Proteomes" id="UP001155220">
    <property type="component" value="Unassembled WGS sequence"/>
</dbReference>
<name>A0A9X2H6D0_9HYPH</name>
<organism evidence="1 2">
    <name type="scientific">Aurantimonas marianensis</name>
    <dbReference type="NCBI Taxonomy" id="2920428"/>
    <lineage>
        <taxon>Bacteria</taxon>
        <taxon>Pseudomonadati</taxon>
        <taxon>Pseudomonadota</taxon>
        <taxon>Alphaproteobacteria</taxon>
        <taxon>Hyphomicrobiales</taxon>
        <taxon>Aurantimonadaceae</taxon>
        <taxon>Aurantimonas</taxon>
    </lineage>
</organism>